<evidence type="ECO:0000313" key="2">
    <source>
        <dbReference type="EMBL" id="KAG7363827.1"/>
    </source>
</evidence>
<reference evidence="2" key="2">
    <citation type="submission" date="2021-04" db="EMBL/GenBank/DDBJ databases">
        <authorList>
            <person name="Podell S."/>
        </authorList>
    </citation>
    <scope>NUCLEOTIDE SEQUENCE</scope>
    <source>
        <strain evidence="2">Hildebrandi</strain>
    </source>
</reference>
<name>A0A9K3LKR7_9STRA</name>
<organism evidence="2 3">
    <name type="scientific">Nitzschia inconspicua</name>
    <dbReference type="NCBI Taxonomy" id="303405"/>
    <lineage>
        <taxon>Eukaryota</taxon>
        <taxon>Sar</taxon>
        <taxon>Stramenopiles</taxon>
        <taxon>Ochrophyta</taxon>
        <taxon>Bacillariophyta</taxon>
        <taxon>Bacillariophyceae</taxon>
        <taxon>Bacillariophycidae</taxon>
        <taxon>Bacillariales</taxon>
        <taxon>Bacillariaceae</taxon>
        <taxon>Nitzschia</taxon>
    </lineage>
</organism>
<dbReference type="Proteomes" id="UP000693970">
    <property type="component" value="Unassembled WGS sequence"/>
</dbReference>
<sequence length="211" mass="23719">MSMDKTYFRNFQYNCKSSIDTGRETEGSRMQWSEPKVKLAFLNYYLAKQVPNTCDAGEGAFAESDGEDEFGGREASNGFGIDQQRDEPAQEGIGVGNNTTDNFNDHMVLFASYMRRHYQAPYFPAAMTLPLADALPVGVAGETLTAMTGFIPNLHREEKRTRGKCKRPRKPPTCGFCRDSPDPEVKNSARDCPRRWPRGKCPKKLRDTATI</sequence>
<reference evidence="2" key="1">
    <citation type="journal article" date="2021" name="Sci. Rep.">
        <title>Diploid genomic architecture of Nitzschia inconspicua, an elite biomass production diatom.</title>
        <authorList>
            <person name="Oliver A."/>
            <person name="Podell S."/>
            <person name="Pinowska A."/>
            <person name="Traller J.C."/>
            <person name="Smith S.R."/>
            <person name="McClure R."/>
            <person name="Beliaev A."/>
            <person name="Bohutskyi P."/>
            <person name="Hill E.A."/>
            <person name="Rabines A."/>
            <person name="Zheng H."/>
            <person name="Allen L.Z."/>
            <person name="Kuo A."/>
            <person name="Grigoriev I.V."/>
            <person name="Allen A.E."/>
            <person name="Hazlebeck D."/>
            <person name="Allen E.E."/>
        </authorList>
    </citation>
    <scope>NUCLEOTIDE SEQUENCE</scope>
    <source>
        <strain evidence="2">Hildebrandi</strain>
    </source>
</reference>
<keyword evidence="3" id="KW-1185">Reference proteome</keyword>
<feature type="region of interest" description="Disordered" evidence="1">
    <location>
        <begin position="63"/>
        <end position="85"/>
    </location>
</feature>
<gene>
    <name evidence="2" type="ORF">IV203_037028</name>
</gene>
<evidence type="ECO:0000313" key="3">
    <source>
        <dbReference type="Proteomes" id="UP000693970"/>
    </source>
</evidence>
<dbReference type="AlphaFoldDB" id="A0A9K3LKR7"/>
<accession>A0A9K3LKR7</accession>
<evidence type="ECO:0000256" key="1">
    <source>
        <dbReference type="SAM" id="MobiDB-lite"/>
    </source>
</evidence>
<protein>
    <submittedName>
        <fullName evidence="2">Uncharacterized protein</fullName>
    </submittedName>
</protein>
<proteinExistence type="predicted"/>
<dbReference type="EMBL" id="JAGRRH010000009">
    <property type="protein sequence ID" value="KAG7363827.1"/>
    <property type="molecule type" value="Genomic_DNA"/>
</dbReference>
<comment type="caution">
    <text evidence="2">The sequence shown here is derived from an EMBL/GenBank/DDBJ whole genome shotgun (WGS) entry which is preliminary data.</text>
</comment>